<sequence>MHYCVYLDEFGHIGLYISHTHPKHNDHPVFGLAGIAIPVSEIRAFSTYFYQLKGRLLQFEIAKHKAKGLPEYEWEKKGASLFTLSNVQKYPELRKATFRLLKHINTIGGFVFYVGQEKHKDLNTHCPKKAYAAAISEALKRLNDEFSESGSTFQLFLDEHTERLEIFRNVSRNMFGEKRIYTLIEPPFEVDSKLYQTIQCADWICGLVGRIAYYQADQAAKPDWEIFQKYFNDRLTTAQKRSSIRYFKKASTEKLSALMTKFR</sequence>
<proteinExistence type="predicted"/>
<gene>
    <name evidence="1" type="ORF">MN202_17050</name>
</gene>
<dbReference type="InterPro" id="IPR024524">
    <property type="entry name" value="DUF3800"/>
</dbReference>
<evidence type="ECO:0000313" key="2">
    <source>
        <dbReference type="Proteomes" id="UP001375382"/>
    </source>
</evidence>
<reference evidence="1 2" key="1">
    <citation type="journal article" date="2023" name="Ecotoxicol. Environ. Saf.">
        <title>Mercury remediation potential of mercury-resistant strain Rheinheimera metallidurans sp. nov. isolated from a municipal waste dumping site.</title>
        <authorList>
            <person name="Yadav V."/>
            <person name="Manjhi A."/>
            <person name="Vadakedath N."/>
        </authorList>
    </citation>
    <scope>NUCLEOTIDE SEQUENCE [LARGE SCALE GENOMIC DNA]</scope>
    <source>
        <strain evidence="1 2">E-49</strain>
    </source>
</reference>
<protein>
    <submittedName>
        <fullName evidence="1">DUF3800 domain-containing protein</fullName>
    </submittedName>
</protein>
<dbReference type="RefSeq" id="WP_335737347.1">
    <property type="nucleotide sequence ID" value="NZ_JALAAR010000017.1"/>
</dbReference>
<comment type="caution">
    <text evidence="1">The sequence shown here is derived from an EMBL/GenBank/DDBJ whole genome shotgun (WGS) entry which is preliminary data.</text>
</comment>
<name>A0ABU8CBT1_9GAMM</name>
<organism evidence="1 2">
    <name type="scientific">Rheinheimera muenzenbergensis</name>
    <dbReference type="NCBI Taxonomy" id="1193628"/>
    <lineage>
        <taxon>Bacteria</taxon>
        <taxon>Pseudomonadati</taxon>
        <taxon>Pseudomonadota</taxon>
        <taxon>Gammaproteobacteria</taxon>
        <taxon>Chromatiales</taxon>
        <taxon>Chromatiaceae</taxon>
        <taxon>Rheinheimera</taxon>
    </lineage>
</organism>
<dbReference type="Proteomes" id="UP001375382">
    <property type="component" value="Unassembled WGS sequence"/>
</dbReference>
<dbReference type="Pfam" id="PF12686">
    <property type="entry name" value="DUF3800"/>
    <property type="match status" value="1"/>
</dbReference>
<dbReference type="EMBL" id="JALAAR010000017">
    <property type="protein sequence ID" value="MEH8018953.1"/>
    <property type="molecule type" value="Genomic_DNA"/>
</dbReference>
<keyword evidence="2" id="KW-1185">Reference proteome</keyword>
<accession>A0ABU8CBT1</accession>
<evidence type="ECO:0000313" key="1">
    <source>
        <dbReference type="EMBL" id="MEH8018953.1"/>
    </source>
</evidence>